<proteinExistence type="evidence at transcript level"/>
<dbReference type="InterPro" id="IPR001223">
    <property type="entry name" value="Glyco_hydro18_cat"/>
</dbReference>
<sequence length="2474" mass="269711">MVPPDVRWIFPLLSLAISSINAICLDPRPTRLLLCYQETATPELNPCSCTHLVHHFTDIRRIDHQSGFLKSGQKHKEKNPDLKLIASISGLADDLLKDRNITARKLATALDDAQVDGVELNINWNNSQVQKQHLIDFVKKLIDEFDGKTSNRVKRNFDVTKQQTDDATTVKRNYDVIEHQTDDVTTASWTKFLKEKDPKDSNSSQSRVTRESSDHEDEYYDDNETNSAASEEEKDDNKSAEDTRLDDSFTILVRLPSRPQTLAKFYDLKQLNKYVDYFVLNTHNISDPAEVNVTHHPSRLMGINDVQNADSLIDLVTGLGASQNKIVIAVPSTATKFTLKNATSNMPQSPSVGTPEILTQKQLCRLMSNGTWTVERDEDLTAPYAYNNATWVAFDDSTSASIKGKYVLLRELAGVAVMNIEAEDWSNDCTQPGPTVLSTLYDTLTNIGRKTRAAQLYSLQEQLHQASPFAFAADVQVSPYRVVRVVDRAGDIHVVRRQIKTEFECSRQGYFTHPSGCNRFYRCVKFNQYVEDYTVFEYDCPAGLAFDERYEVCVWPGSLPDGGACQGSSEIAPVPRSRYVCPAVEGYYADPENCRWFFACLDHSRDGVTPLTAYEFRCPFGLVFNEAQLVCDWPWNVQGCGQSGYAGARLTVGDLYEGRLRPSYASVPDYYVSGGRIQGGNAGVVLGSNLVGIPGVGQYDAAGLAYSAGGNSGIQYEGGSSNQYSEALKSGQYGSGAQLYSGSGAQYSAGGGSQYAGVNVGGYGSGGLLYSSPGSAPYVGGYGKLYGANGVGAKQSLYNAGNTVQYVGGSVGLYASDYVHDNSGAYIHDNSGDYVHDNSGDYVHNDKGYVHDENRYVHQEGKYGNGGQYIHQEGKYGNGGQYVHQDGKYGDGGQYIHQYSAGSGQIGGSAAGVYSGGVSSSSGAYVHDNSGAYVHDDKGYVHDDKGYVHEKESYGSGGQYVGEKTSGAYSGGASYYDDGSDGQYVKISGSKGQYTGNAANVYINAPLAPGQYTSGKVGYTAYSSGYSKDAAYLGGNAQYASGNNGAYIHDNSGEYKHDYSGDYDHNAGGKYSEHGENYLYSTGYSGQLNTANVQGGEAYQNYAQKGYYAGFAKGAQPAGVIKSAYNYKLPVVTVTTAAPVAISSIHPAVSTVSDYGSYHSAQPVSYVTPTPYKAEYVSTPAPPVAHYSPVVSTPAPPVVHYNSVSTPAPPVAHYSPVVSVPTPAPPVAHYSPVVSYSTPAPPVAHYSPVVSVSTPAPPTVYHTPSVSPVVQYHLPSVSTAATPAAYHEISSFSTPAPPIAYNSGVHVTTPAPPVVYKAPTTPAPSANIFFHGGSISSTPKVLPVSPIVTPAPPVVHYSSSPGYDADSYVYNKAPVSGVAYYSTPSPPVVYQKPVQPVTTTYVASTPKPVTYYQSPAITPAPIYKKVTVVPSPAPTYISNTAAAYNYVTPTPQPVVFKSPAPVNYNPYHVGVTSVTSVPYVSNVTPCSLKEHAKYSEHVHLPIVSITPSVEYNRPSYDNGYSYPKPAIPFVHEPAVPVTAKPILYQYKQPAPVVPVTPAPEVVHYQSITPSPPPVRFQYKQPIAPVVPVTPAPEVVHYQSVTPSPPPVRYEYKQPVAPVVPVTPAPEVVHYQSVTPSPPPIRYEYKQPVVPVVPVTPAPEVVHYQSVAPSPPPVRFQYKQPVAPVIPVTPAPEVVHYQPVRPAPPPVRFEYKQPVAITPAPEVVHYQSVTPSPPPVRYGYKQPVAPIVPVTPAPEIIHYESVTPAPAPVKIEYKQPVVPVVPYSPPVVHYQQPAPPAPAKIAYSYQAPVVPVKQVTEIPAVHYHPAPSPSPPSIQYQYSYKQPVVPAVPVTQDYKPVVTVTTPTPVTYTTTSVPITQYTYQKPVQPVAPLVTYSVPRKPSFSYTTVAPVTPVKQVFYQEPVTTLAPIYKQQPVNAYAYGKQTDNLYYSHQETYTSKPEVKQQYYQSPPVFSYTYKAPSKPASPVSGYYVQQGIAAQAYAPVAYNYEKVEVPKLKPIVVAPYTPAPTFVSVTTPKCESPAVHVTSSPIAYYSPTTTSAPLSTASVDYGTYNQKVNYGTKTASKVQYTEEKLPEQYLVEVTPQTETQFESVGDVNRGYKATVHTGSNIYYKSGSGYSDEKAFENFEADNYPSGYTSTTERPTVKQVYYSPKVKIPVVTTTSTEAYVPVQYSTESDDKEDELDISNEDNDDHLVSQYDSQFGSKSTEYTTAVSSTANLREGDTIVGVVKDGRSRFTGQKKKKVVVVSRLSDFNPLLVNKLGAQCDCTRVVRKRRPRPKASTQALFEPVQTTTVSYEPSYSPSYVQSESEAPEAPVVEIRPIIRRRKIHRSTTTTEAYSNDVENDETTRRVVASKQRVVLRNKPVYSAPPSEEQEYNNDPTNAKESEDLMNGRVECKRAGLFRHPKYCNKFYSCDWDKWKKKFTLNVMSCPIHLAYDTQLGACNWPSKGPACSDDNLLV</sequence>
<feature type="domain" description="Chitin-binding type-2" evidence="5">
    <location>
        <begin position="579"/>
        <end position="642"/>
    </location>
</feature>
<accession>A0A8K1P6M2</accession>
<reference evidence="7" key="1">
    <citation type="submission" date="2021-03" db="EMBL/GenBank/DDBJ databases">
        <authorList>
            <person name="Peng Z."/>
        </authorList>
    </citation>
    <scope>NUCLEOTIDE SEQUENCE</scope>
</reference>
<evidence type="ECO:0000259" key="5">
    <source>
        <dbReference type="SMART" id="SM00494"/>
    </source>
</evidence>
<protein>
    <submittedName>
        <fullName evidence="7">Chitinase-like protein</fullName>
    </submittedName>
</protein>
<dbReference type="InterPro" id="IPR036508">
    <property type="entry name" value="Chitin-bd_dom_sf"/>
</dbReference>
<dbReference type="InterPro" id="IPR002557">
    <property type="entry name" value="Chitin-bd_dom"/>
</dbReference>
<comment type="similarity">
    <text evidence="1">Belongs to the glycosyl hydrolase 18 family. Chitinase class II subfamily.</text>
</comment>
<dbReference type="PANTHER" id="PTHR11177">
    <property type="entry name" value="CHITINASE"/>
    <property type="match status" value="1"/>
</dbReference>
<feature type="region of interest" description="Disordered" evidence="3">
    <location>
        <begin position="195"/>
        <end position="242"/>
    </location>
</feature>
<dbReference type="Pfam" id="PF00704">
    <property type="entry name" value="Glyco_hydro_18"/>
    <property type="match status" value="2"/>
</dbReference>
<dbReference type="InterPro" id="IPR050314">
    <property type="entry name" value="Glycosyl_Hydrlase_18"/>
</dbReference>
<organism evidence="7">
    <name type="scientific">Bemisia tabaci</name>
    <name type="common">Sweetpotato whitefly</name>
    <name type="synonym">Aleurodes tabaci</name>
    <dbReference type="NCBI Taxonomy" id="7038"/>
    <lineage>
        <taxon>Eukaryota</taxon>
        <taxon>Metazoa</taxon>
        <taxon>Ecdysozoa</taxon>
        <taxon>Arthropoda</taxon>
        <taxon>Hexapoda</taxon>
        <taxon>Insecta</taxon>
        <taxon>Pterygota</taxon>
        <taxon>Neoptera</taxon>
        <taxon>Paraneoptera</taxon>
        <taxon>Hemiptera</taxon>
        <taxon>Sternorrhyncha</taxon>
        <taxon>Aleyrodoidea</taxon>
        <taxon>Aleyrodidae</taxon>
        <taxon>Aleyrodinae</taxon>
        <taxon>Bemisia</taxon>
    </lineage>
</organism>
<feature type="signal peptide" evidence="4">
    <location>
        <begin position="1"/>
        <end position="22"/>
    </location>
</feature>
<dbReference type="PANTHER" id="PTHR11177:SF235">
    <property type="entry name" value="CHITINASE-LIKE PROTEIN IDGF1-RELATED"/>
    <property type="match status" value="1"/>
</dbReference>
<dbReference type="Pfam" id="PF01607">
    <property type="entry name" value="CBM_14"/>
    <property type="match status" value="3"/>
</dbReference>
<name>A0A8K1P6M2_BEMTA</name>
<evidence type="ECO:0000256" key="1">
    <source>
        <dbReference type="ARBA" id="ARBA00009121"/>
    </source>
</evidence>
<dbReference type="GO" id="GO:0005576">
    <property type="term" value="C:extracellular region"/>
    <property type="evidence" value="ECO:0007669"/>
    <property type="project" value="InterPro"/>
</dbReference>
<evidence type="ECO:0000313" key="7">
    <source>
        <dbReference type="EMBL" id="UDL18256.1"/>
    </source>
</evidence>
<dbReference type="Gene3D" id="3.20.20.80">
    <property type="entry name" value="Glycosidases"/>
    <property type="match status" value="2"/>
</dbReference>
<dbReference type="GO" id="GO:0006032">
    <property type="term" value="P:chitin catabolic process"/>
    <property type="evidence" value="ECO:0007669"/>
    <property type="project" value="TreeGrafter"/>
</dbReference>
<feature type="domain" description="Chitin-binding type-2" evidence="5">
    <location>
        <begin position="2409"/>
        <end position="2469"/>
    </location>
</feature>
<evidence type="ECO:0000256" key="3">
    <source>
        <dbReference type="SAM" id="MobiDB-lite"/>
    </source>
</evidence>
<dbReference type="SMART" id="SM00636">
    <property type="entry name" value="Glyco_18"/>
    <property type="match status" value="1"/>
</dbReference>
<evidence type="ECO:0000256" key="2">
    <source>
        <dbReference type="ARBA" id="ARBA00022669"/>
    </source>
</evidence>
<feature type="chain" id="PRO_5035481226" evidence="4">
    <location>
        <begin position="23"/>
        <end position="2474"/>
    </location>
</feature>
<dbReference type="EMBL" id="MW699019">
    <property type="protein sequence ID" value="UDL18256.1"/>
    <property type="molecule type" value="mRNA"/>
</dbReference>
<dbReference type="InterPro" id="IPR029070">
    <property type="entry name" value="Chitinase_insertion_sf"/>
</dbReference>
<feature type="domain" description="Chitin-binding type-2" evidence="5">
    <location>
        <begin position="503"/>
        <end position="567"/>
    </location>
</feature>
<dbReference type="Gene3D" id="3.10.50.10">
    <property type="match status" value="1"/>
</dbReference>
<dbReference type="GO" id="GO:0008061">
    <property type="term" value="F:chitin binding"/>
    <property type="evidence" value="ECO:0007669"/>
    <property type="project" value="UniProtKB-KW"/>
</dbReference>
<feature type="region of interest" description="Disordered" evidence="3">
    <location>
        <begin position="2381"/>
        <end position="2401"/>
    </location>
</feature>
<keyword evidence="4" id="KW-0732">Signal</keyword>
<dbReference type="SUPFAM" id="SSF54556">
    <property type="entry name" value="Chitinase insertion domain"/>
    <property type="match status" value="1"/>
</dbReference>
<dbReference type="InterPro" id="IPR017853">
    <property type="entry name" value="GH"/>
</dbReference>
<dbReference type="GO" id="GO:0004568">
    <property type="term" value="F:chitinase activity"/>
    <property type="evidence" value="ECO:0007669"/>
    <property type="project" value="TreeGrafter"/>
</dbReference>
<feature type="compositionally biased region" description="Acidic residues" evidence="3">
    <location>
        <begin position="214"/>
        <end position="234"/>
    </location>
</feature>
<dbReference type="Gene3D" id="2.170.140.10">
    <property type="entry name" value="Chitin binding domain"/>
    <property type="match status" value="3"/>
</dbReference>
<dbReference type="GO" id="GO:0005975">
    <property type="term" value="P:carbohydrate metabolic process"/>
    <property type="evidence" value="ECO:0007669"/>
    <property type="project" value="InterPro"/>
</dbReference>
<dbReference type="SUPFAM" id="SSF51445">
    <property type="entry name" value="(Trans)glycosidases"/>
    <property type="match status" value="2"/>
</dbReference>
<keyword evidence="2" id="KW-0147">Chitin-binding</keyword>
<dbReference type="SUPFAM" id="SSF57625">
    <property type="entry name" value="Invertebrate chitin-binding proteins"/>
    <property type="match status" value="3"/>
</dbReference>
<dbReference type="InterPro" id="IPR011583">
    <property type="entry name" value="Chitinase_II/V-like_cat"/>
</dbReference>
<feature type="domain" description="Chitinase II/V-like catalytic" evidence="6">
    <location>
        <begin position="31"/>
        <end position="423"/>
    </location>
</feature>
<dbReference type="SMART" id="SM00494">
    <property type="entry name" value="ChtBD2"/>
    <property type="match status" value="3"/>
</dbReference>
<evidence type="ECO:0000259" key="6">
    <source>
        <dbReference type="SMART" id="SM00636"/>
    </source>
</evidence>
<evidence type="ECO:0000256" key="4">
    <source>
        <dbReference type="SAM" id="SignalP"/>
    </source>
</evidence>